<proteinExistence type="predicted"/>
<dbReference type="EMBL" id="JASBWU010000032">
    <property type="protein sequence ID" value="KAJ9111232.1"/>
    <property type="molecule type" value="Genomic_DNA"/>
</dbReference>
<organism evidence="1 2">
    <name type="scientific">Naganishia vaughanmartiniae</name>
    <dbReference type="NCBI Taxonomy" id="1424756"/>
    <lineage>
        <taxon>Eukaryota</taxon>
        <taxon>Fungi</taxon>
        <taxon>Dikarya</taxon>
        <taxon>Basidiomycota</taxon>
        <taxon>Agaricomycotina</taxon>
        <taxon>Tremellomycetes</taxon>
        <taxon>Filobasidiales</taxon>
        <taxon>Filobasidiaceae</taxon>
        <taxon>Naganishia</taxon>
    </lineage>
</organism>
<reference evidence="1" key="1">
    <citation type="submission" date="2023-04" db="EMBL/GenBank/DDBJ databases">
        <title>Draft Genome sequencing of Naganishia species isolated from polar environments using Oxford Nanopore Technology.</title>
        <authorList>
            <person name="Leo P."/>
            <person name="Venkateswaran K."/>
        </authorList>
    </citation>
    <scope>NUCLEOTIDE SEQUENCE</scope>
    <source>
        <strain evidence="1">MNA-CCFEE 5425</strain>
    </source>
</reference>
<comment type="caution">
    <text evidence="1">The sequence shown here is derived from an EMBL/GenBank/DDBJ whole genome shotgun (WGS) entry which is preliminary data.</text>
</comment>
<evidence type="ECO:0000313" key="2">
    <source>
        <dbReference type="Proteomes" id="UP001243375"/>
    </source>
</evidence>
<dbReference type="Proteomes" id="UP001243375">
    <property type="component" value="Unassembled WGS sequence"/>
</dbReference>
<protein>
    <submittedName>
        <fullName evidence="1">Uncharacterized protein</fullName>
    </submittedName>
</protein>
<keyword evidence="2" id="KW-1185">Reference proteome</keyword>
<accession>A0ACC2WHZ5</accession>
<gene>
    <name evidence="1" type="ORF">QFC22_006607</name>
</gene>
<sequence>MHPDACREIKNMCDVNSPKKPICSVFRLGGILGVRAALRITFADRYRLAAAYACLLEEGAISINVVCKSTLHLGRVLRQYRQAFCLDPAACVPLNIQLQGIERSGTISSQTVSQMINFFQCFPLAEYRFAARCSRDYPTLAIFTIEEAGIRYDSTKDNLVIWDHTDDHRLETGMPLLEFRKRAQWVEPVYEDSGDLDEVGDVDAEWEQRGPQRLGDYDSDELRPDGPDARFVNPDIYFEDDEMT</sequence>
<name>A0ACC2WHZ5_9TREE</name>
<evidence type="ECO:0000313" key="1">
    <source>
        <dbReference type="EMBL" id="KAJ9111232.1"/>
    </source>
</evidence>